<dbReference type="GeneID" id="9498389"/>
<feature type="domain" description="Calcineurin-like phosphoesterase" evidence="1">
    <location>
        <begin position="6"/>
        <end position="200"/>
    </location>
</feature>
<name>D9PZU3_ACIS3</name>
<accession>D9PZU3</accession>
<dbReference type="HOGENOM" id="CLU_083277_0_0_2"/>
<dbReference type="InterPro" id="IPR029052">
    <property type="entry name" value="Metallo-depent_PP-like"/>
</dbReference>
<gene>
    <name evidence="2" type="ordered locus">ASAC_0173</name>
</gene>
<dbReference type="Pfam" id="PF00149">
    <property type="entry name" value="Metallophos"/>
    <property type="match status" value="1"/>
</dbReference>
<organism evidence="2 3">
    <name type="scientific">Acidilobus saccharovorans (strain DSM 16705 / JCM 18335 / VKM B-2471 / 345-15)</name>
    <dbReference type="NCBI Taxonomy" id="666510"/>
    <lineage>
        <taxon>Archaea</taxon>
        <taxon>Thermoproteota</taxon>
        <taxon>Thermoprotei</taxon>
        <taxon>Acidilobales</taxon>
        <taxon>Acidilobaceae</taxon>
        <taxon>Acidilobus</taxon>
    </lineage>
</organism>
<evidence type="ECO:0000313" key="2">
    <source>
        <dbReference type="EMBL" id="ADL18581.1"/>
    </source>
</evidence>
<dbReference type="OrthoDB" id="15074at2157"/>
<dbReference type="EMBL" id="CP001742">
    <property type="protein sequence ID" value="ADL18581.1"/>
    <property type="molecule type" value="Genomic_DNA"/>
</dbReference>
<dbReference type="AlphaFoldDB" id="D9PZU3"/>
<dbReference type="KEGG" id="asc:ASAC_0173"/>
<dbReference type="eggNOG" id="arCOG01147">
    <property type="taxonomic scope" value="Archaea"/>
</dbReference>
<sequence>MSLQLLASSDIHSPEYLNDFIRSLASVTGRPCLFLLAGDIVDRGNVAMAEPVMKVIEERFGSKIVATFGNDEFQDRWDELRRRYPQVDWLADELKVYDCGGLRVAVVGTPGALDRPTRWQEAHIKGIEEIYMKRVEVVRELLARAKSEADRVVLLSHYALARANLKGEDPRFYSNLYSSRMERLIAELRPTVAVHGHAHKGSRFTTVGGVPVYNVAFPLNRSPVWVKEVRAGLEAFFS</sequence>
<keyword evidence="3" id="KW-1185">Reference proteome</keyword>
<evidence type="ECO:0000259" key="1">
    <source>
        <dbReference type="Pfam" id="PF00149"/>
    </source>
</evidence>
<evidence type="ECO:0000313" key="3">
    <source>
        <dbReference type="Proteomes" id="UP000000346"/>
    </source>
</evidence>
<dbReference type="RefSeq" id="WP_013266093.1">
    <property type="nucleotide sequence ID" value="NC_014374.1"/>
</dbReference>
<dbReference type="Gene3D" id="3.60.21.10">
    <property type="match status" value="1"/>
</dbReference>
<dbReference type="InParanoid" id="D9PZU3"/>
<protein>
    <submittedName>
        <fullName evidence="2">Metallophosphoesterase</fullName>
    </submittedName>
</protein>
<dbReference type="GO" id="GO:0016787">
    <property type="term" value="F:hydrolase activity"/>
    <property type="evidence" value="ECO:0007669"/>
    <property type="project" value="InterPro"/>
</dbReference>
<dbReference type="InterPro" id="IPR004843">
    <property type="entry name" value="Calcineurin-like_PHP"/>
</dbReference>
<reference evidence="2 3" key="1">
    <citation type="journal article" date="2010" name="Appl. Environ. Microbiol.">
        <title>The genome sequence of the crenarchaeon Acidilobus saccharovorans supports a new order, Acidilobales, and suggests an important ecological role in terrestrial acidic hot springs.</title>
        <authorList>
            <person name="Mardanov A.V."/>
            <person name="Svetlitchnyi V.A."/>
            <person name="Beletsky A.V."/>
            <person name="Prokofeva M.I."/>
            <person name="Bonch-Osmolovskaya E.A."/>
            <person name="Ravin N.V."/>
            <person name="Skryabin K.G."/>
        </authorList>
    </citation>
    <scope>NUCLEOTIDE SEQUENCE [LARGE SCALE GENOMIC DNA]</scope>
    <source>
        <strain evidence="3">DSM 16705 / JCM 18335 / VKM B-2471 / 345-15</strain>
    </source>
</reference>
<proteinExistence type="predicted"/>
<dbReference type="Proteomes" id="UP000000346">
    <property type="component" value="Chromosome"/>
</dbReference>
<dbReference type="STRING" id="666510.ASAC_0173"/>
<dbReference type="CDD" id="cd00838">
    <property type="entry name" value="MPP_superfamily"/>
    <property type="match status" value="1"/>
</dbReference>
<dbReference type="SUPFAM" id="SSF56300">
    <property type="entry name" value="Metallo-dependent phosphatases"/>
    <property type="match status" value="1"/>
</dbReference>